<organism evidence="1 2">
    <name type="scientific">Rubrobacter taiwanensis</name>
    <dbReference type="NCBI Taxonomy" id="185139"/>
    <lineage>
        <taxon>Bacteria</taxon>
        <taxon>Bacillati</taxon>
        <taxon>Actinomycetota</taxon>
        <taxon>Rubrobacteria</taxon>
        <taxon>Rubrobacterales</taxon>
        <taxon>Rubrobacteraceae</taxon>
        <taxon>Rubrobacter</taxon>
    </lineage>
</organism>
<dbReference type="OrthoDB" id="160968at2"/>
<evidence type="ECO:0000313" key="1">
    <source>
        <dbReference type="EMBL" id="TCJ16434.1"/>
    </source>
</evidence>
<dbReference type="SUPFAM" id="SSF140663">
    <property type="entry name" value="TTHA0068-like"/>
    <property type="match status" value="1"/>
</dbReference>
<sequence length="129" mass="14991">MAARDAEPPELVLRGIEAFNRGEFYECHEYLEDAWRAETRPIRYLYQGILQVGVAFYHQSNGNWRGAVGLLRGGLKRLQDFVPEARGIDVERLVRESEACLRELERLGPERVGEFDTSMIPRVRLTRER</sequence>
<reference evidence="1 2" key="1">
    <citation type="submission" date="2019-03" db="EMBL/GenBank/DDBJ databases">
        <title>Whole genome sequence of a novel Rubrobacter taiwanensis strain, isolated from Yellowstone National Park.</title>
        <authorList>
            <person name="Freed S."/>
            <person name="Ramaley R.F."/>
            <person name="Kyndt J.A."/>
        </authorList>
    </citation>
    <scope>NUCLEOTIDE SEQUENCE [LARGE SCALE GENOMIC DNA]</scope>
    <source>
        <strain evidence="1 2">Yellowstone</strain>
    </source>
</reference>
<proteinExistence type="predicted"/>
<accession>A0A4R1BGY9</accession>
<dbReference type="InterPro" id="IPR005500">
    <property type="entry name" value="DUF309"/>
</dbReference>
<dbReference type="EMBL" id="SKBU01000016">
    <property type="protein sequence ID" value="TCJ16434.1"/>
    <property type="molecule type" value="Genomic_DNA"/>
</dbReference>
<dbReference type="InterPro" id="IPR023203">
    <property type="entry name" value="TTHA0068_sf"/>
</dbReference>
<dbReference type="PANTHER" id="PTHR34796:SF1">
    <property type="entry name" value="EXPRESSED PROTEIN"/>
    <property type="match status" value="1"/>
</dbReference>
<dbReference type="PANTHER" id="PTHR34796">
    <property type="entry name" value="EXPRESSED PROTEIN"/>
    <property type="match status" value="1"/>
</dbReference>
<dbReference type="Pfam" id="PF03745">
    <property type="entry name" value="DUF309"/>
    <property type="match status" value="1"/>
</dbReference>
<keyword evidence="2" id="KW-1185">Reference proteome</keyword>
<evidence type="ECO:0000313" key="2">
    <source>
        <dbReference type="Proteomes" id="UP000295244"/>
    </source>
</evidence>
<dbReference type="AlphaFoldDB" id="A0A4R1BGY9"/>
<comment type="caution">
    <text evidence="1">The sequence shown here is derived from an EMBL/GenBank/DDBJ whole genome shotgun (WGS) entry which is preliminary data.</text>
</comment>
<name>A0A4R1BGY9_9ACTN</name>
<dbReference type="Gene3D" id="1.10.3450.10">
    <property type="entry name" value="TTHA0068-like"/>
    <property type="match status" value="1"/>
</dbReference>
<protein>
    <submittedName>
        <fullName evidence="1">DUF309 domain-containing protein</fullName>
    </submittedName>
</protein>
<gene>
    <name evidence="1" type="ORF">E0L93_09940</name>
</gene>
<dbReference type="Proteomes" id="UP000295244">
    <property type="component" value="Unassembled WGS sequence"/>
</dbReference>